<dbReference type="KEGG" id="app:CAP2UW1_1946"/>
<dbReference type="AlphaFoldDB" id="C7RLZ3"/>
<evidence type="ECO:0000313" key="2">
    <source>
        <dbReference type="EMBL" id="ACV35242.1"/>
    </source>
</evidence>
<name>C7RLZ3_ACCRE</name>
<reference evidence="2" key="2">
    <citation type="submission" date="2009-09" db="EMBL/GenBank/DDBJ databases">
        <title>Complete sequence of chromosome of Candidatus Accumulibacter phosphatis clade IIA str. UW-1.</title>
        <authorList>
            <consortium name="US DOE Joint Genome Institute"/>
            <person name="Martin H.G."/>
            <person name="Ivanova N."/>
            <person name="Kunin V."/>
            <person name="Warnecke F."/>
            <person name="Barry K."/>
            <person name="He S."/>
            <person name="Salamov A."/>
            <person name="Szeto E."/>
            <person name="Dalin E."/>
            <person name="Pangilinan J.L."/>
            <person name="Lapidus A."/>
            <person name="Lowry S."/>
            <person name="Kyrpides N.C."/>
            <person name="McMahon K.D."/>
            <person name="Hugenholtz P."/>
        </authorList>
    </citation>
    <scope>NUCLEOTIDE SEQUENCE [LARGE SCALE GENOMIC DNA]</scope>
    <source>
        <strain evidence="2">UW-1</strain>
    </source>
</reference>
<keyword evidence="1" id="KW-0812">Transmembrane</keyword>
<gene>
    <name evidence="2" type="ordered locus">CAP2UW1_1946</name>
</gene>
<dbReference type="STRING" id="522306.CAP2UW1_1946"/>
<protein>
    <submittedName>
        <fullName evidence="2">Uncharacterized protein</fullName>
    </submittedName>
</protein>
<accession>C7RLZ3</accession>
<organism evidence="2">
    <name type="scientific">Accumulibacter regalis</name>
    <dbReference type="NCBI Taxonomy" id="522306"/>
    <lineage>
        <taxon>Bacteria</taxon>
        <taxon>Pseudomonadati</taxon>
        <taxon>Pseudomonadota</taxon>
        <taxon>Betaproteobacteria</taxon>
        <taxon>Candidatus Accumulibacter</taxon>
    </lineage>
</organism>
<dbReference type="HOGENOM" id="CLU_2021659_0_0_4"/>
<evidence type="ECO:0000256" key="1">
    <source>
        <dbReference type="SAM" id="Phobius"/>
    </source>
</evidence>
<reference evidence="2" key="1">
    <citation type="submission" date="2009-08" db="EMBL/GenBank/DDBJ databases">
        <authorList>
            <consortium name="US DOE Joint Genome Institute"/>
            <person name="Lucas S."/>
            <person name="Copeland A."/>
            <person name="Lapidus A."/>
            <person name="Glavina del Rio T."/>
            <person name="Dalin E."/>
            <person name="Tice H."/>
            <person name="Bruce D."/>
            <person name="Barry K."/>
            <person name="Pitluck S."/>
            <person name="Lowry S."/>
            <person name="Larimer F."/>
            <person name="Land M."/>
            <person name="Hauser L."/>
            <person name="Kyrpides N."/>
            <person name="Ivanova N."/>
            <person name="McMahon K.D."/>
            <person name="Hugenholtz P."/>
        </authorList>
    </citation>
    <scope>NUCLEOTIDE SEQUENCE</scope>
    <source>
        <strain evidence="2">UW-1</strain>
    </source>
</reference>
<dbReference type="EMBL" id="CP001715">
    <property type="protein sequence ID" value="ACV35242.1"/>
    <property type="molecule type" value="Genomic_DNA"/>
</dbReference>
<keyword evidence="1" id="KW-1133">Transmembrane helix</keyword>
<feature type="transmembrane region" description="Helical" evidence="1">
    <location>
        <begin position="12"/>
        <end position="29"/>
    </location>
</feature>
<proteinExistence type="predicted"/>
<sequence>MEQRNEIPRSGLILLGLGVGGLLLAIALTDQKRTVGFDADRSLVASCAPGRAAVFTNGERQAVFVQKPDGRVAAQPVFRSEVISGIACDSRRGEIVVTTAHGEERVAVAAASADRRKQRSAP</sequence>
<keyword evidence="1" id="KW-0472">Membrane</keyword>